<dbReference type="Pfam" id="PF00753">
    <property type="entry name" value="Lactamase_B"/>
    <property type="match status" value="1"/>
</dbReference>
<dbReference type="SMART" id="SM00849">
    <property type="entry name" value="Lactamase_B"/>
    <property type="match status" value="1"/>
</dbReference>
<dbReference type="PANTHER" id="PTHR23131:SF4">
    <property type="entry name" value="METALLO-BETA-LACTAMASE SUPERFAMILY POTEIN"/>
    <property type="match status" value="1"/>
</dbReference>
<evidence type="ECO:0000313" key="4">
    <source>
        <dbReference type="Proteomes" id="UP000722336"/>
    </source>
</evidence>
<keyword evidence="4" id="KW-1185">Reference proteome</keyword>
<reference evidence="3 4" key="1">
    <citation type="submission" date="2021-04" db="EMBL/GenBank/DDBJ databases">
        <authorList>
            <person name="Pira H."/>
            <person name="Risdian C."/>
            <person name="Wink J."/>
        </authorList>
    </citation>
    <scope>NUCLEOTIDE SEQUENCE [LARGE SCALE GENOMIC DNA]</scope>
    <source>
        <strain evidence="3 4">WHA3</strain>
    </source>
</reference>
<dbReference type="InterPro" id="IPR050662">
    <property type="entry name" value="Sec-metab_biosynth-thioest"/>
</dbReference>
<feature type="domain" description="Metallo-beta-lactamase" evidence="2">
    <location>
        <begin position="52"/>
        <end position="269"/>
    </location>
</feature>
<name>A0ABS6SBQ8_9SPHN</name>
<organism evidence="3 4">
    <name type="scientific">Pacificimonas pallii</name>
    <dbReference type="NCBI Taxonomy" id="2827236"/>
    <lineage>
        <taxon>Bacteria</taxon>
        <taxon>Pseudomonadati</taxon>
        <taxon>Pseudomonadota</taxon>
        <taxon>Alphaproteobacteria</taxon>
        <taxon>Sphingomonadales</taxon>
        <taxon>Sphingosinicellaceae</taxon>
        <taxon>Pacificimonas</taxon>
    </lineage>
</organism>
<gene>
    <name evidence="3" type="ORF">KCG44_01875</name>
</gene>
<feature type="region of interest" description="Disordered" evidence="1">
    <location>
        <begin position="1"/>
        <end position="22"/>
    </location>
</feature>
<proteinExistence type="predicted"/>
<evidence type="ECO:0000256" key="1">
    <source>
        <dbReference type="SAM" id="MobiDB-lite"/>
    </source>
</evidence>
<dbReference type="Proteomes" id="UP000722336">
    <property type="component" value="Unassembled WGS sequence"/>
</dbReference>
<dbReference type="InterPro" id="IPR001279">
    <property type="entry name" value="Metallo-B-lactamas"/>
</dbReference>
<dbReference type="PANTHER" id="PTHR23131">
    <property type="entry name" value="ENDORIBONUCLEASE LACTB2"/>
    <property type="match status" value="1"/>
</dbReference>
<accession>A0ABS6SBQ8</accession>
<dbReference type="Pfam" id="PF21221">
    <property type="entry name" value="B_lactamase-like_C"/>
    <property type="match status" value="1"/>
</dbReference>
<evidence type="ECO:0000259" key="2">
    <source>
        <dbReference type="SMART" id="SM00849"/>
    </source>
</evidence>
<dbReference type="EMBL" id="JAGSPA010000001">
    <property type="protein sequence ID" value="MBV7255528.1"/>
    <property type="molecule type" value="Genomic_DNA"/>
</dbReference>
<evidence type="ECO:0000313" key="3">
    <source>
        <dbReference type="EMBL" id="MBV7255528.1"/>
    </source>
</evidence>
<protein>
    <submittedName>
        <fullName evidence="3">MBL fold metallo-hydrolase</fullName>
    </submittedName>
</protein>
<sequence>MSDQSLTQPPAPERRRGLTYPLGRWSPEPGELHEIAAGVRWLRMPMPFSLDHINLWVLDGGDHHVIVDTAIPAPGCKDVWRRVLDGITREKPVGKVLCTHYHPDHIGNAGWLIKKTGATLVMAQTEYLMARMLLGDIRDEPPEEAVRFYEKAGWPDAQLRDFRAAGWGRFARAVSSFPVTYERIRDGQLYTIGDRTWRIVTGSGHTPEHACLVDDEGGLMIAGDQVLPRITSNVSVHVTEPMADPLGDWLASIDRFRSLSGDLHVLPAHGFPFHGLHARLDQLAEDHYQKLTALERFLARPRTALACFEVLFHRAIDVKEYGIATGEAIAHLRWLEQRGRAVRETHEGRADIWRSI</sequence>
<dbReference type="RefSeq" id="WP_218443862.1">
    <property type="nucleotide sequence ID" value="NZ_JAGSPA010000001.1"/>
</dbReference>
<comment type="caution">
    <text evidence="3">The sequence shown here is derived from an EMBL/GenBank/DDBJ whole genome shotgun (WGS) entry which is preliminary data.</text>
</comment>
<dbReference type="InterPro" id="IPR048933">
    <property type="entry name" value="B_lactamase-like_C"/>
</dbReference>